<dbReference type="PANTHER" id="PTHR42734">
    <property type="entry name" value="METAL TRANSPORT SYSTEM ATP-BINDING PROTEIN TM_0124-RELATED"/>
    <property type="match status" value="1"/>
</dbReference>
<feature type="domain" description="ABC transporter" evidence="4">
    <location>
        <begin position="5"/>
        <end position="245"/>
    </location>
</feature>
<dbReference type="Proteomes" id="UP000243077">
    <property type="component" value="Chromosome"/>
</dbReference>
<keyword evidence="1" id="KW-0813">Transport</keyword>
<dbReference type="InterPro" id="IPR003439">
    <property type="entry name" value="ABC_transporter-like_ATP-bd"/>
</dbReference>
<evidence type="ECO:0000259" key="4">
    <source>
        <dbReference type="PROSITE" id="PS50893"/>
    </source>
</evidence>
<protein>
    <submittedName>
        <fullName evidence="5">ABC transporter ATP-binding protein</fullName>
    </submittedName>
</protein>
<name>A0A2L2BQQ6_9MICO</name>
<reference evidence="5 6" key="1">
    <citation type="submission" date="2018-02" db="EMBL/GenBank/DDBJ databases">
        <title>Complete genome of the streamlined marine actinobacterium Pontimonas salivibrio CL-TW6 adapted to coastal planktonic lifestype.</title>
        <authorList>
            <person name="Cho B.C."/>
            <person name="Hardies S.C."/>
            <person name="Jang G.I."/>
            <person name="Hwang C.Y."/>
        </authorList>
    </citation>
    <scope>NUCLEOTIDE SEQUENCE [LARGE SCALE GENOMIC DNA]</scope>
    <source>
        <strain evidence="5 6">CL-TW6</strain>
    </source>
</reference>
<dbReference type="RefSeq" id="WP_104913538.1">
    <property type="nucleotide sequence ID" value="NZ_CP026923.1"/>
</dbReference>
<organism evidence="5 6">
    <name type="scientific">Pontimonas salivibrio</name>
    <dbReference type="NCBI Taxonomy" id="1159327"/>
    <lineage>
        <taxon>Bacteria</taxon>
        <taxon>Bacillati</taxon>
        <taxon>Actinomycetota</taxon>
        <taxon>Actinomycetes</taxon>
        <taxon>Micrococcales</taxon>
        <taxon>Microbacteriaceae</taxon>
        <taxon>Pontimonas</taxon>
    </lineage>
</organism>
<gene>
    <name evidence="5" type="ORF">C3B54_111036</name>
</gene>
<dbReference type="EMBL" id="CP026923">
    <property type="protein sequence ID" value="AVG24003.1"/>
    <property type="molecule type" value="Genomic_DNA"/>
</dbReference>
<dbReference type="Pfam" id="PF00005">
    <property type="entry name" value="ABC_tran"/>
    <property type="match status" value="1"/>
</dbReference>
<dbReference type="GO" id="GO:0005524">
    <property type="term" value="F:ATP binding"/>
    <property type="evidence" value="ECO:0007669"/>
    <property type="project" value="UniProtKB-KW"/>
</dbReference>
<dbReference type="PROSITE" id="PS50893">
    <property type="entry name" value="ABC_TRANSPORTER_2"/>
    <property type="match status" value="1"/>
</dbReference>
<dbReference type="OrthoDB" id="9789994at2"/>
<dbReference type="InterPro" id="IPR050153">
    <property type="entry name" value="Metal_Ion_Import_ABC"/>
</dbReference>
<keyword evidence="2" id="KW-0547">Nucleotide-binding</keyword>
<sequence>MTIVASMRALGVVRDHKNLLADIDWDIDSSERWVVLGPNGAGKTTLLTLLASLMHPTSGDLTVLGEQVGHTDVFELRPRVGFASSAMAARIPQNESVLDAVLTAAHAVTGRWNEDYDDIDTRRAHRVLGEWNLEHLATRTVGTLSDGEKKRVQIARSVMTDPELLLLDEPAGSLDLGGREDVIELLDRFAAWEEAPAMVMVTHHVEEIPAAFTHALLLKDGEIFDHGPLEETLTSQNLSELFDRELLIERHQGRFSAKASPKSW</sequence>
<dbReference type="InterPro" id="IPR003593">
    <property type="entry name" value="AAA+_ATPase"/>
</dbReference>
<keyword evidence="3 5" id="KW-0067">ATP-binding</keyword>
<dbReference type="SUPFAM" id="SSF52540">
    <property type="entry name" value="P-loop containing nucleoside triphosphate hydrolases"/>
    <property type="match status" value="1"/>
</dbReference>
<evidence type="ECO:0000256" key="1">
    <source>
        <dbReference type="ARBA" id="ARBA00022448"/>
    </source>
</evidence>
<dbReference type="SMART" id="SM00382">
    <property type="entry name" value="AAA"/>
    <property type="match status" value="1"/>
</dbReference>
<dbReference type="Gene3D" id="3.40.50.300">
    <property type="entry name" value="P-loop containing nucleotide triphosphate hydrolases"/>
    <property type="match status" value="1"/>
</dbReference>
<accession>A0A2L2BQQ6</accession>
<evidence type="ECO:0000256" key="3">
    <source>
        <dbReference type="ARBA" id="ARBA00022840"/>
    </source>
</evidence>
<dbReference type="InterPro" id="IPR027417">
    <property type="entry name" value="P-loop_NTPase"/>
</dbReference>
<dbReference type="AlphaFoldDB" id="A0A2L2BQQ6"/>
<evidence type="ECO:0000313" key="6">
    <source>
        <dbReference type="Proteomes" id="UP000243077"/>
    </source>
</evidence>
<dbReference type="KEGG" id="psai:C3B54_111036"/>
<keyword evidence="6" id="KW-1185">Reference proteome</keyword>
<evidence type="ECO:0000256" key="2">
    <source>
        <dbReference type="ARBA" id="ARBA00022741"/>
    </source>
</evidence>
<dbReference type="GO" id="GO:0016887">
    <property type="term" value="F:ATP hydrolysis activity"/>
    <property type="evidence" value="ECO:0007669"/>
    <property type="project" value="InterPro"/>
</dbReference>
<proteinExistence type="predicted"/>
<evidence type="ECO:0000313" key="5">
    <source>
        <dbReference type="EMBL" id="AVG24003.1"/>
    </source>
</evidence>